<dbReference type="Proteomes" id="UP001501153">
    <property type="component" value="Unassembled WGS sequence"/>
</dbReference>
<evidence type="ECO:0000313" key="3">
    <source>
        <dbReference type="Proteomes" id="UP001501153"/>
    </source>
</evidence>
<protein>
    <recommendedName>
        <fullName evidence="4">Microcystin-dependent protein</fullName>
    </recommendedName>
</protein>
<evidence type="ECO:0000313" key="2">
    <source>
        <dbReference type="EMBL" id="GAA4349754.1"/>
    </source>
</evidence>
<organism evidence="2 3">
    <name type="scientific">Hymenobacter saemangeumensis</name>
    <dbReference type="NCBI Taxonomy" id="1084522"/>
    <lineage>
        <taxon>Bacteria</taxon>
        <taxon>Pseudomonadati</taxon>
        <taxon>Bacteroidota</taxon>
        <taxon>Cytophagia</taxon>
        <taxon>Cytophagales</taxon>
        <taxon>Hymenobacteraceae</taxon>
        <taxon>Hymenobacter</taxon>
    </lineage>
</organism>
<feature type="compositionally biased region" description="Polar residues" evidence="1">
    <location>
        <begin position="252"/>
        <end position="268"/>
    </location>
</feature>
<name>A0ABP8I2G2_9BACT</name>
<accession>A0ABP8I2G2</accession>
<gene>
    <name evidence="2" type="ORF">GCM10023185_06710</name>
</gene>
<evidence type="ECO:0008006" key="4">
    <source>
        <dbReference type="Google" id="ProtNLM"/>
    </source>
</evidence>
<dbReference type="EMBL" id="BAABGZ010000010">
    <property type="protein sequence ID" value="GAA4349754.1"/>
    <property type="molecule type" value="Genomic_DNA"/>
</dbReference>
<feature type="region of interest" description="Disordered" evidence="1">
    <location>
        <begin position="252"/>
        <end position="282"/>
    </location>
</feature>
<evidence type="ECO:0000256" key="1">
    <source>
        <dbReference type="SAM" id="MobiDB-lite"/>
    </source>
</evidence>
<keyword evidence="3" id="KW-1185">Reference proteome</keyword>
<comment type="caution">
    <text evidence="2">The sequence shown here is derived from an EMBL/GenBank/DDBJ whole genome shotgun (WGS) entry which is preliminary data.</text>
</comment>
<sequence length="297" mass="31523">MIQLEFATGGRPLTNDDLQALQDEQRIAASASFQGRGPFIVSGCQVSGPNGGPYSVSAGIVFLDGEFVRFYGASNVSLPAQFQRGALVVLDDRPYESGNTLPCLQERAAELAAPNPAYGGGEFLALNTWGGKRWDDVVRGMARSLGEVQQLAAPGYVAANYDATGLGKPGTEAWGWGLCNGQNGRADLRGMFVAGLDPARADYDAVGDTGGFETVPLVIGELPPHRHRMTPYKVTREGESGSNNYSILVSGNNGASNNLAHPNAGNDNFTEDTGGGQPHENRPPFYVLAFRQWIGLS</sequence>
<proteinExistence type="predicted"/>
<dbReference type="CDD" id="cd22641">
    <property type="entry name" value="C24-like"/>
    <property type="match status" value="1"/>
</dbReference>
<reference evidence="3" key="1">
    <citation type="journal article" date="2019" name="Int. J. Syst. Evol. Microbiol.">
        <title>The Global Catalogue of Microorganisms (GCM) 10K type strain sequencing project: providing services to taxonomists for standard genome sequencing and annotation.</title>
        <authorList>
            <consortium name="The Broad Institute Genomics Platform"/>
            <consortium name="The Broad Institute Genome Sequencing Center for Infectious Disease"/>
            <person name="Wu L."/>
            <person name="Ma J."/>
        </authorList>
    </citation>
    <scope>NUCLEOTIDE SEQUENCE [LARGE SCALE GENOMIC DNA]</scope>
    <source>
        <strain evidence="3">JCM 17923</strain>
    </source>
</reference>
<dbReference type="RefSeq" id="WP_345233813.1">
    <property type="nucleotide sequence ID" value="NZ_BAABGZ010000010.1"/>
</dbReference>
<dbReference type="SUPFAM" id="SSF88874">
    <property type="entry name" value="Receptor-binding domain of short tail fibre protein gp12"/>
    <property type="match status" value="1"/>
</dbReference>